<dbReference type="SUPFAM" id="SSF81296">
    <property type="entry name" value="E set domains"/>
    <property type="match status" value="1"/>
</dbReference>
<dbReference type="RefSeq" id="WP_341376482.1">
    <property type="nucleotide sequence ID" value="NZ_JBBUTF010000028.1"/>
</dbReference>
<evidence type="ECO:0000259" key="2">
    <source>
        <dbReference type="Pfam" id="PF08770"/>
    </source>
</evidence>
<comment type="caution">
    <text evidence="3">The sequence shown here is derived from an EMBL/GenBank/DDBJ whole genome shotgun (WGS) entry which is preliminary data.</text>
</comment>
<dbReference type="InterPro" id="IPR013783">
    <property type="entry name" value="Ig-like_fold"/>
</dbReference>
<dbReference type="Gene3D" id="2.60.40.10">
    <property type="entry name" value="Immunoglobulins"/>
    <property type="match status" value="1"/>
</dbReference>
<gene>
    <name evidence="3" type="primary">soxZ</name>
    <name evidence="3" type="ORF">AACH11_22280</name>
</gene>
<protein>
    <submittedName>
        <fullName evidence="3">Thiosulfate oxidation carrier complex protein SoxZ</fullName>
    </submittedName>
</protein>
<feature type="domain" description="Sulphur oxidation protein SoxZ" evidence="2">
    <location>
        <begin position="18"/>
        <end position="109"/>
    </location>
</feature>
<evidence type="ECO:0000313" key="4">
    <source>
        <dbReference type="Proteomes" id="UP001368500"/>
    </source>
</evidence>
<dbReference type="Proteomes" id="UP001368500">
    <property type="component" value="Unassembled WGS sequence"/>
</dbReference>
<dbReference type="InterPro" id="IPR014880">
    <property type="entry name" value="SoxZ_dom"/>
</dbReference>
<organism evidence="3 4">
    <name type="scientific">Pseudaquabacterium rugosum</name>
    <dbReference type="NCBI Taxonomy" id="2984194"/>
    <lineage>
        <taxon>Bacteria</taxon>
        <taxon>Pseudomonadati</taxon>
        <taxon>Pseudomonadota</taxon>
        <taxon>Betaproteobacteria</taxon>
        <taxon>Burkholderiales</taxon>
        <taxon>Sphaerotilaceae</taxon>
        <taxon>Pseudaquabacterium</taxon>
    </lineage>
</organism>
<sequence>MDTTDTLPPPEPTRLRARRQADGRTALRLLAAHPMETGQRIDADGRRVPAWIIQTLTLRLRGRTVLRWHCGTAVAQNPYLELTLRDAQVGDTIEVDWVDSLGRRRSDRTTVA</sequence>
<name>A0ABU9BG57_9BURK</name>
<proteinExistence type="predicted"/>
<dbReference type="InterPro" id="IPR030995">
    <property type="entry name" value="SoxZ"/>
</dbReference>
<feature type="region of interest" description="Disordered" evidence="1">
    <location>
        <begin position="1"/>
        <end position="20"/>
    </location>
</feature>
<dbReference type="NCBIfam" id="TIGR04490">
    <property type="entry name" value="SoxZ_true"/>
    <property type="match status" value="1"/>
</dbReference>
<dbReference type="EMBL" id="JBBUTF010000028">
    <property type="protein sequence ID" value="MEK8028696.1"/>
    <property type="molecule type" value="Genomic_DNA"/>
</dbReference>
<dbReference type="InterPro" id="IPR014756">
    <property type="entry name" value="Ig_E-set"/>
</dbReference>
<accession>A0ABU9BG57</accession>
<evidence type="ECO:0000256" key="1">
    <source>
        <dbReference type="SAM" id="MobiDB-lite"/>
    </source>
</evidence>
<keyword evidence="4" id="KW-1185">Reference proteome</keyword>
<dbReference type="Pfam" id="PF08770">
    <property type="entry name" value="SoxZ"/>
    <property type="match status" value="1"/>
</dbReference>
<reference evidence="3 4" key="1">
    <citation type="submission" date="2024-04" db="EMBL/GenBank/DDBJ databases">
        <title>Novel species of the genus Ideonella isolated from streams.</title>
        <authorList>
            <person name="Lu H."/>
        </authorList>
    </citation>
    <scope>NUCLEOTIDE SEQUENCE [LARGE SCALE GENOMIC DNA]</scope>
    <source>
        <strain evidence="3 4">BYS139W</strain>
    </source>
</reference>
<evidence type="ECO:0000313" key="3">
    <source>
        <dbReference type="EMBL" id="MEK8028696.1"/>
    </source>
</evidence>